<dbReference type="EMBL" id="AP012046">
    <property type="protein sequence ID" value="BAK94208.1"/>
    <property type="molecule type" value="Genomic_DNA"/>
</dbReference>
<name>A0AAN1SFR0_TETHN</name>
<dbReference type="AlphaFoldDB" id="A0AAN1SFR0"/>
<reference evidence="1 2" key="1">
    <citation type="submission" date="2011-01" db="EMBL/GenBank/DDBJ databases">
        <title>Whole genome sequence of Tetragenococcus halophilus NBRC 12172.</title>
        <authorList>
            <person name="Nakazawa H."/>
            <person name="Omata S."/>
            <person name="Koga C."/>
            <person name="Watanabe Y."/>
            <person name="Katano Y."/>
            <person name="Ito N."/>
            <person name="Tsukatani N."/>
            <person name="Ankai A."/>
            <person name="Oguchi A."/>
            <person name="Fukui S."/>
            <person name="Yashiro I."/>
            <person name="Kamata S."/>
            <person name="Hashimoto Y."/>
            <person name="Yamazaki J."/>
            <person name="Taguchi H."/>
            <person name="Tanaka A."/>
            <person name="Koyama T."/>
            <person name="Ichige A."/>
            <person name="Hanya Y."/>
            <person name="Tanikawa S."/>
            <person name="Yamazaki S."/>
            <person name="Fujita N."/>
        </authorList>
    </citation>
    <scope>NUCLEOTIDE SEQUENCE [LARGE SCALE GENOMIC DNA]</scope>
    <source>
        <strain evidence="2">DSM 20338 / JCM 20259 / NCIMB 9735 / NBRC 12172</strain>
    </source>
</reference>
<proteinExistence type="predicted"/>
<dbReference type="InterPro" id="IPR047907">
    <property type="entry name" value="CD1375-like"/>
</dbReference>
<evidence type="ECO:0000313" key="2">
    <source>
        <dbReference type="Proteomes" id="UP000002663"/>
    </source>
</evidence>
<accession>A0AAN1SFR0</accession>
<dbReference type="RefSeq" id="WP_014124272.1">
    <property type="nucleotide sequence ID" value="NC_016052.1"/>
</dbReference>
<dbReference type="NCBIfam" id="NF040910">
    <property type="entry name" value="CD1375_fam"/>
    <property type="match status" value="1"/>
</dbReference>
<protein>
    <submittedName>
        <fullName evidence="1">Uncharacterized protein</fullName>
    </submittedName>
</protein>
<organism evidence="1 2">
    <name type="scientific">Tetragenococcus halophilus (strain DSM 20338 / JCM 20259 / NCIMB 9735 / NBRC 12172)</name>
    <name type="common">Pediococcus halophilus</name>
    <dbReference type="NCBI Taxonomy" id="945021"/>
    <lineage>
        <taxon>Bacteria</taxon>
        <taxon>Bacillati</taxon>
        <taxon>Bacillota</taxon>
        <taxon>Bacilli</taxon>
        <taxon>Lactobacillales</taxon>
        <taxon>Enterococcaceae</taxon>
        <taxon>Tetragenococcus</taxon>
    </lineage>
</organism>
<dbReference type="Proteomes" id="UP000002663">
    <property type="component" value="Chromosome"/>
</dbReference>
<gene>
    <name evidence="1" type="ordered locus">TEH_08810</name>
</gene>
<dbReference type="KEGG" id="thl:TEH_08810"/>
<sequence length="51" mass="6295">MRKSLKEAWERLYHNLIVKERRSFYEVPEEFQKGVQALLKKDQKKEEQKDS</sequence>
<evidence type="ECO:0000313" key="1">
    <source>
        <dbReference type="EMBL" id="BAK94208.1"/>
    </source>
</evidence>